<dbReference type="Pfam" id="PF04542">
    <property type="entry name" value="Sigma70_r2"/>
    <property type="match status" value="1"/>
</dbReference>
<protein>
    <submittedName>
        <fullName evidence="7">RNA polymerase subunit sigma-24</fullName>
    </submittedName>
</protein>
<dbReference type="CDD" id="cd06171">
    <property type="entry name" value="Sigma70_r4"/>
    <property type="match status" value="1"/>
</dbReference>
<dbReference type="GO" id="GO:0003677">
    <property type="term" value="F:DNA binding"/>
    <property type="evidence" value="ECO:0007669"/>
    <property type="project" value="InterPro"/>
</dbReference>
<dbReference type="PANTHER" id="PTHR43133:SF46">
    <property type="entry name" value="RNA POLYMERASE SIGMA-70 FACTOR ECF SUBFAMILY"/>
    <property type="match status" value="1"/>
</dbReference>
<dbReference type="PANTHER" id="PTHR43133">
    <property type="entry name" value="RNA POLYMERASE ECF-TYPE SIGMA FACTO"/>
    <property type="match status" value="1"/>
</dbReference>
<evidence type="ECO:0000256" key="2">
    <source>
        <dbReference type="ARBA" id="ARBA00023015"/>
    </source>
</evidence>
<keyword evidence="2" id="KW-0805">Transcription regulation</keyword>
<dbReference type="EMBL" id="MORL01000020">
    <property type="protein sequence ID" value="OIN56665.1"/>
    <property type="molecule type" value="Genomic_DNA"/>
</dbReference>
<dbReference type="Gene3D" id="1.10.1740.10">
    <property type="match status" value="1"/>
</dbReference>
<dbReference type="InterPro" id="IPR039425">
    <property type="entry name" value="RNA_pol_sigma-70-like"/>
</dbReference>
<comment type="similarity">
    <text evidence="1">Belongs to the sigma-70 factor family. ECF subfamily.</text>
</comment>
<accession>A0A1S2VEG0</accession>
<proteinExistence type="inferred from homology"/>
<dbReference type="InterPro" id="IPR013249">
    <property type="entry name" value="RNA_pol_sigma70_r4_t2"/>
</dbReference>
<dbReference type="InterPro" id="IPR036388">
    <property type="entry name" value="WH-like_DNA-bd_sf"/>
</dbReference>
<dbReference type="InterPro" id="IPR007627">
    <property type="entry name" value="RNA_pol_sigma70_r2"/>
</dbReference>
<keyword evidence="3" id="KW-0731">Sigma factor</keyword>
<dbReference type="Gene3D" id="1.10.10.10">
    <property type="entry name" value="Winged helix-like DNA-binding domain superfamily/Winged helix DNA-binding domain"/>
    <property type="match status" value="1"/>
</dbReference>
<dbReference type="GO" id="GO:0006352">
    <property type="term" value="P:DNA-templated transcription initiation"/>
    <property type="evidence" value="ECO:0007669"/>
    <property type="project" value="InterPro"/>
</dbReference>
<comment type="caution">
    <text evidence="7">The sequence shown here is derived from an EMBL/GenBank/DDBJ whole genome shotgun (WGS) entry which is preliminary data.</text>
</comment>
<evidence type="ECO:0000256" key="1">
    <source>
        <dbReference type="ARBA" id="ARBA00010641"/>
    </source>
</evidence>
<dbReference type="SUPFAM" id="SSF88946">
    <property type="entry name" value="Sigma2 domain of RNA polymerase sigma factors"/>
    <property type="match status" value="1"/>
</dbReference>
<feature type="domain" description="RNA polymerase sigma-70 region 2" evidence="5">
    <location>
        <begin position="34"/>
        <end position="94"/>
    </location>
</feature>
<dbReference type="NCBIfam" id="TIGR02937">
    <property type="entry name" value="sigma70-ECF"/>
    <property type="match status" value="1"/>
</dbReference>
<dbReference type="InterPro" id="IPR013325">
    <property type="entry name" value="RNA_pol_sigma_r2"/>
</dbReference>
<dbReference type="AlphaFoldDB" id="A0A1S2VEG0"/>
<evidence type="ECO:0000313" key="8">
    <source>
        <dbReference type="Proteomes" id="UP000181790"/>
    </source>
</evidence>
<name>A0A1S2VEG0_9BACT</name>
<evidence type="ECO:0000313" key="7">
    <source>
        <dbReference type="EMBL" id="OIN56665.1"/>
    </source>
</evidence>
<dbReference type="RefSeq" id="WP_071505737.1">
    <property type="nucleotide sequence ID" value="NZ_MORL01000020.1"/>
</dbReference>
<sequence length="182" mass="20906">MFRLATPPDISERDLIEGCLSPALPTRRAAQRMLFERYKRAMFSTAFRLLNDYDHANDALQDAFVDIFRSLDTFRYQSTPGAWMKTIVVRHALRKQQFEGRFISLDESLHDLPVPEPDTLTGQELEAAILALPVGARTVFLLIEVEGYSHREVSDMLQISEGTSKSQVSYAKKWLKKRLQRS</sequence>
<dbReference type="Proteomes" id="UP000181790">
    <property type="component" value="Unassembled WGS sequence"/>
</dbReference>
<dbReference type="InterPro" id="IPR014284">
    <property type="entry name" value="RNA_pol_sigma-70_dom"/>
</dbReference>
<evidence type="ECO:0000256" key="4">
    <source>
        <dbReference type="ARBA" id="ARBA00023163"/>
    </source>
</evidence>
<gene>
    <name evidence="7" type="ORF">BLX24_23855</name>
</gene>
<dbReference type="SUPFAM" id="SSF88659">
    <property type="entry name" value="Sigma3 and sigma4 domains of RNA polymerase sigma factors"/>
    <property type="match status" value="1"/>
</dbReference>
<keyword evidence="8" id="KW-1185">Reference proteome</keyword>
<dbReference type="Pfam" id="PF08281">
    <property type="entry name" value="Sigma70_r4_2"/>
    <property type="match status" value="1"/>
</dbReference>
<reference evidence="7 8" key="1">
    <citation type="submission" date="2016-10" db="EMBL/GenBank/DDBJ databases">
        <title>Arsenicibacter rosenii gen. nov., sp. nov., an efficient arsenic-methylating bacterium isolated from an arsenic-contaminated paddy soil.</title>
        <authorList>
            <person name="Huang K."/>
        </authorList>
    </citation>
    <scope>NUCLEOTIDE SEQUENCE [LARGE SCALE GENOMIC DNA]</scope>
    <source>
        <strain evidence="7 8">SM-1</strain>
    </source>
</reference>
<organism evidence="7 8">
    <name type="scientific">Arsenicibacter rosenii</name>
    <dbReference type="NCBI Taxonomy" id="1750698"/>
    <lineage>
        <taxon>Bacteria</taxon>
        <taxon>Pseudomonadati</taxon>
        <taxon>Bacteroidota</taxon>
        <taxon>Cytophagia</taxon>
        <taxon>Cytophagales</taxon>
        <taxon>Spirosomataceae</taxon>
        <taxon>Arsenicibacter</taxon>
    </lineage>
</organism>
<feature type="domain" description="RNA polymerase sigma factor 70 region 4 type 2" evidence="6">
    <location>
        <begin position="123"/>
        <end position="175"/>
    </location>
</feature>
<dbReference type="OrthoDB" id="941544at2"/>
<dbReference type="GO" id="GO:0016987">
    <property type="term" value="F:sigma factor activity"/>
    <property type="evidence" value="ECO:0007669"/>
    <property type="project" value="UniProtKB-KW"/>
</dbReference>
<evidence type="ECO:0000259" key="6">
    <source>
        <dbReference type="Pfam" id="PF08281"/>
    </source>
</evidence>
<evidence type="ECO:0000259" key="5">
    <source>
        <dbReference type="Pfam" id="PF04542"/>
    </source>
</evidence>
<keyword evidence="4" id="KW-0804">Transcription</keyword>
<dbReference type="InterPro" id="IPR013324">
    <property type="entry name" value="RNA_pol_sigma_r3/r4-like"/>
</dbReference>
<evidence type="ECO:0000256" key="3">
    <source>
        <dbReference type="ARBA" id="ARBA00023082"/>
    </source>
</evidence>